<evidence type="ECO:0000313" key="8">
    <source>
        <dbReference type="Proteomes" id="UP000248863"/>
    </source>
</evidence>
<dbReference type="PRINTS" id="PR00337">
    <property type="entry name" value="LEUILEVALBP"/>
</dbReference>
<proteinExistence type="inferred from homology"/>
<evidence type="ECO:0000256" key="4">
    <source>
        <dbReference type="ARBA" id="ARBA00022970"/>
    </source>
</evidence>
<protein>
    <submittedName>
        <fullName evidence="7">ABC transporter substrate-binding protein</fullName>
    </submittedName>
</protein>
<dbReference type="GO" id="GO:0006865">
    <property type="term" value="P:amino acid transport"/>
    <property type="evidence" value="ECO:0007669"/>
    <property type="project" value="UniProtKB-KW"/>
</dbReference>
<name>A0A327KS83_9BRAD</name>
<feature type="domain" description="Leucine-binding protein" evidence="6">
    <location>
        <begin position="39"/>
        <end position="388"/>
    </location>
</feature>
<reference evidence="7 8" key="1">
    <citation type="submission" date="2017-07" db="EMBL/GenBank/DDBJ databases">
        <title>Draft Genome Sequences of Select Purple Nonsulfur Bacteria.</title>
        <authorList>
            <person name="Lasarre B."/>
            <person name="Mckinlay J.B."/>
        </authorList>
    </citation>
    <scope>NUCLEOTIDE SEQUENCE [LARGE SCALE GENOMIC DNA]</scope>
    <source>
        <strain evidence="7 8">DSM 11907</strain>
    </source>
</reference>
<keyword evidence="8" id="KW-1185">Reference proteome</keyword>
<sequence>MSQSAARRALRAAAVLASTAIAATFVTVFTAAPSLAADPIKIGSVVSATGPASFLGDPEQKTLKLYVEALNKKGGLMGRPVELVLYDDGGDANKARTFATRLVEDDKVVAMVGGTTTGTTMAMIPVFEDAKIPFISLAGAIEIVEPVRAFVFKTPHTDKTACQKIFEDMKARGYTKVGMISGTDGFGKSMRAQCMKVIGDYGITVAADESYGPTDADMTPQLNKIKNTDGIQAVLNPGFGQGPAIVTRNYAQLGIKLPLYQSHGVASKSFIELAGPAAEGVRLPAPALLIADKLADSDPQKKVVMEYKKSYESATGQPVSTFGGYGYDGIQLLLGAIERAKSVDPQKIRDAIEQTKGHVGTTGLYTMSPKDHLGLGTESFRMLEIKGGDWVPTETK</sequence>
<dbReference type="Proteomes" id="UP000248863">
    <property type="component" value="Unassembled WGS sequence"/>
</dbReference>
<evidence type="ECO:0000259" key="6">
    <source>
        <dbReference type="Pfam" id="PF13458"/>
    </source>
</evidence>
<evidence type="ECO:0000313" key="7">
    <source>
        <dbReference type="EMBL" id="RAI40225.1"/>
    </source>
</evidence>
<dbReference type="CDD" id="cd06333">
    <property type="entry name" value="PBP1_ABC_RPA1789-like"/>
    <property type="match status" value="1"/>
</dbReference>
<dbReference type="PANTHER" id="PTHR30483:SF38">
    <property type="entry name" value="BLR7848 PROTEIN"/>
    <property type="match status" value="1"/>
</dbReference>
<organism evidence="7 8">
    <name type="scientific">Rhodoplanes elegans</name>
    <dbReference type="NCBI Taxonomy" id="29408"/>
    <lineage>
        <taxon>Bacteria</taxon>
        <taxon>Pseudomonadati</taxon>
        <taxon>Pseudomonadota</taxon>
        <taxon>Alphaproteobacteria</taxon>
        <taxon>Hyphomicrobiales</taxon>
        <taxon>Nitrobacteraceae</taxon>
        <taxon>Rhodoplanes</taxon>
    </lineage>
</organism>
<feature type="chain" id="PRO_5016326111" evidence="5">
    <location>
        <begin position="23"/>
        <end position="396"/>
    </location>
</feature>
<comment type="similarity">
    <text evidence="1">Belongs to the leucine-binding protein family.</text>
</comment>
<evidence type="ECO:0000256" key="1">
    <source>
        <dbReference type="ARBA" id="ARBA00010062"/>
    </source>
</evidence>
<dbReference type="Pfam" id="PF13458">
    <property type="entry name" value="Peripla_BP_6"/>
    <property type="match status" value="1"/>
</dbReference>
<dbReference type="InterPro" id="IPR000709">
    <property type="entry name" value="Leu_Ile_Val-bd"/>
</dbReference>
<dbReference type="AlphaFoldDB" id="A0A327KS83"/>
<dbReference type="SUPFAM" id="SSF53822">
    <property type="entry name" value="Periplasmic binding protein-like I"/>
    <property type="match status" value="1"/>
</dbReference>
<evidence type="ECO:0000256" key="3">
    <source>
        <dbReference type="ARBA" id="ARBA00022729"/>
    </source>
</evidence>
<accession>A0A327KS83</accession>
<dbReference type="RefSeq" id="WP_111356382.1">
    <property type="nucleotide sequence ID" value="NZ_NHSK01000080.1"/>
</dbReference>
<feature type="signal peptide" evidence="5">
    <location>
        <begin position="1"/>
        <end position="22"/>
    </location>
</feature>
<dbReference type="Gene3D" id="3.40.50.2300">
    <property type="match status" value="2"/>
</dbReference>
<dbReference type="InterPro" id="IPR028081">
    <property type="entry name" value="Leu-bd"/>
</dbReference>
<dbReference type="InterPro" id="IPR028082">
    <property type="entry name" value="Peripla_BP_I"/>
</dbReference>
<gene>
    <name evidence="7" type="ORF">CH338_06820</name>
</gene>
<evidence type="ECO:0000256" key="5">
    <source>
        <dbReference type="SAM" id="SignalP"/>
    </source>
</evidence>
<keyword evidence="2" id="KW-0813">Transport</keyword>
<comment type="caution">
    <text evidence="7">The sequence shown here is derived from an EMBL/GenBank/DDBJ whole genome shotgun (WGS) entry which is preliminary data.</text>
</comment>
<dbReference type="EMBL" id="NPEU01000046">
    <property type="protein sequence ID" value="RAI40225.1"/>
    <property type="molecule type" value="Genomic_DNA"/>
</dbReference>
<keyword evidence="3 5" id="KW-0732">Signal</keyword>
<dbReference type="InterPro" id="IPR051010">
    <property type="entry name" value="BCAA_transport"/>
</dbReference>
<keyword evidence="4" id="KW-0029">Amino-acid transport</keyword>
<dbReference type="OrthoDB" id="9791590at2"/>
<dbReference type="PANTHER" id="PTHR30483">
    <property type="entry name" value="LEUCINE-SPECIFIC-BINDING PROTEIN"/>
    <property type="match status" value="1"/>
</dbReference>
<evidence type="ECO:0000256" key="2">
    <source>
        <dbReference type="ARBA" id="ARBA00022448"/>
    </source>
</evidence>